<dbReference type="CDD" id="cd22541">
    <property type="entry name" value="SP5_N"/>
    <property type="match status" value="1"/>
</dbReference>
<feature type="region of interest" description="Disordered" evidence="1">
    <location>
        <begin position="598"/>
        <end position="642"/>
    </location>
</feature>
<dbReference type="GO" id="GO:0045814">
    <property type="term" value="P:negative regulation of gene expression, epigenetic"/>
    <property type="evidence" value="ECO:0007669"/>
    <property type="project" value="InterPro"/>
</dbReference>
<feature type="compositionally biased region" description="Low complexity" evidence="1">
    <location>
        <begin position="1042"/>
        <end position="1073"/>
    </location>
</feature>
<feature type="compositionally biased region" description="Low complexity" evidence="1">
    <location>
        <begin position="233"/>
        <end position="245"/>
    </location>
</feature>
<feature type="compositionally biased region" description="Polar residues" evidence="1">
    <location>
        <begin position="740"/>
        <end position="765"/>
    </location>
</feature>
<protein>
    <recommendedName>
        <fullName evidence="2">TASOR pseudo-PARP domain-containing protein</fullName>
    </recommendedName>
</protein>
<evidence type="ECO:0000313" key="4">
    <source>
        <dbReference type="Proteomes" id="UP001347796"/>
    </source>
</evidence>
<reference evidence="3 4" key="1">
    <citation type="submission" date="2024-01" db="EMBL/GenBank/DDBJ databases">
        <title>The genome of the rayed Mediterranean limpet Patella caerulea (Linnaeus, 1758).</title>
        <authorList>
            <person name="Anh-Thu Weber A."/>
            <person name="Halstead-Nussloch G."/>
        </authorList>
    </citation>
    <scope>NUCLEOTIDE SEQUENCE [LARGE SCALE GENOMIC DNA]</scope>
    <source>
        <strain evidence="3">AATW-2023a</strain>
        <tissue evidence="3">Whole specimen</tissue>
    </source>
</reference>
<feature type="compositionally biased region" description="Polar residues" evidence="1">
    <location>
        <begin position="368"/>
        <end position="402"/>
    </location>
</feature>
<dbReference type="GO" id="GO:0005654">
    <property type="term" value="C:nucleoplasm"/>
    <property type="evidence" value="ECO:0007669"/>
    <property type="project" value="TreeGrafter"/>
</dbReference>
<feature type="compositionally biased region" description="Basic and acidic residues" evidence="1">
    <location>
        <begin position="610"/>
        <end position="623"/>
    </location>
</feature>
<dbReference type="InterPro" id="IPR046432">
    <property type="entry name" value="TASOR"/>
</dbReference>
<dbReference type="PANTHER" id="PTHR16207:SF11">
    <property type="entry name" value="SET DOMAIN-CONTAINING PROTEIN"/>
    <property type="match status" value="1"/>
</dbReference>
<dbReference type="EMBL" id="JAZGQO010000004">
    <property type="protein sequence ID" value="KAK6187711.1"/>
    <property type="molecule type" value="Genomic_DNA"/>
</dbReference>
<feature type="compositionally biased region" description="Basic and acidic residues" evidence="1">
    <location>
        <begin position="345"/>
        <end position="355"/>
    </location>
</feature>
<feature type="compositionally biased region" description="Low complexity" evidence="1">
    <location>
        <begin position="627"/>
        <end position="636"/>
    </location>
</feature>
<evidence type="ECO:0000313" key="3">
    <source>
        <dbReference type="EMBL" id="KAK6187711.1"/>
    </source>
</evidence>
<feature type="compositionally biased region" description="Polar residues" evidence="1">
    <location>
        <begin position="1377"/>
        <end position="1389"/>
    </location>
</feature>
<feature type="compositionally biased region" description="Polar residues" evidence="1">
    <location>
        <begin position="1076"/>
        <end position="1109"/>
    </location>
</feature>
<evidence type="ECO:0000259" key="2">
    <source>
        <dbReference type="Pfam" id="PF12509"/>
    </source>
</evidence>
<feature type="compositionally biased region" description="Polar residues" evidence="1">
    <location>
        <begin position="538"/>
        <end position="550"/>
    </location>
</feature>
<feature type="domain" description="TASOR pseudo-PARP" evidence="2">
    <location>
        <begin position="79"/>
        <end position="222"/>
    </location>
</feature>
<evidence type="ECO:0000256" key="1">
    <source>
        <dbReference type="SAM" id="MobiDB-lite"/>
    </source>
</evidence>
<sequence length="1609" mass="181098">MERQRKEINFSIPKIKPVKWKDNLREVELTSRDAIDVMNIVDHQAMNHSFKDDWSTRKISLVENSTLETEYREKRKDLKEYGRNTRELTEHYGFLYVKDQYLVAKMVKEGLKAKKSAFNPIGDNEYGIYVCKHPDVQLKIPVGKKEEDAYIIVFKLLLGRCKAVQPQQNVTGEPVPNYDSCSSSLIAQSCDPPNILFARTQIFLYEYSDDALPMNRPRHCLPYAVIKYVNKTNKPKSSPSMTSSPAVVHRRLSSDSTPGYKPGTYGARNRALQRNSLDRPPILANPMSPPVINTNRNIDNPSAMNRFPFPNQAGLYENRPPFYPSTSSNSIIAKEGFTVSSSPSEHLERQNRYSVDRPGNMEEVSSVDRGNNGDQVVDGTNDQQYQGEATTNKPDQNSSATRPLNPLMRKKKKIGATVSDPRLLTPMRRNNLVIERLDYPTAEVVNTVYPVAPVIKTPEPAPPPVEEENKTIDNKADMQKMLETVNKIFGKVPVSDETMDTSFETDSNFDDDDENIKFKGPHTGYDLSDYEPSPKTKFYTTDDSSVNQSDLDMDTNKPKTQNSPQSKPKEIGYVQDLAVQLQSIGDLKDVLSKFNFANDTDQKSQQNYNPDRKIERSFSEDYPRGQYSSDNSNSRRYSCESGEVADKPLDRYSQLGGMLYANNYDSDQDKLPKNLENFKIPGLNSPGKWINPLSRDHITNCFGDKDYRQKPVGIKNDGAPISQSSANQHGGNVDNRSGYFKSQDSYKSLSSYPDSDLPNYTQTSNDNCYNVKQNLNEKLMATDVPYRNNKTNMSTIECYSTAQYNVTPSSSRYGDPQLKFKEKDSDISSTDGFSSDKNDLVIDVQSDKEEPKPPEEKLFQDPKVILLDLGRMSEIMESECDTCKKQHDLVISNVPESKYNDVRNYLKDKGIRMKRPLIPKTRTDLMEEPPVIDSHLLQNVKDILDKFNVSGLSGGPKVTQSTDDVSSRDTQSPLLPSQPPFSPQSPISSQAPFTKQLPPLTQSPISIQSPLPTQSPFPNPSSVSIQSPLPTQTSFPIPSPFSTQYPLTTPSTLSTKSPLTTQSSLSNQSLLPTHSPFPTQSPLSNPSTISTQSSLPVPSPVSTRSPFCTQSQISTQSPLATHSPFITQSLLSTVYPLPTPCQEPVLKNSTLSCNSLSTNEVIRDNHNYSPSVTGLEPLVAYPIKRHSSQLQYPFLKRFKSDYPADSVEHSAATDAKVSDLNSQYIPFISYPVSASTPYEDTSDKNVYKTESSVNSKKVIGRIFKDSAASTTSSKWTQWHQYIAQRKTSAERNSQNSLNTSDSRLEQNENKEGKTEQSKDVPQPNRHFGTELVTQSSEMETEPIVKNSEIQKNSLATHKTPNIDSSPPSKHSALNKPQEIQQENGTEPQVNKTSLIKEIKIVQDLLERLSKTSKSDFAKMSWELPTSKSFSKDDITQSTLKTALLEVEGELIMGLHSKYFMYRPNERIPTPVLFDHEVKCVYATGGCFLYLNTFMSQRLFQSLLQMKKKILDVYSEKQKVLSSSSKVESLNDHLDALLTKRKLLLRTLTGSVKEGRLRQLEKSRCHFLLSIEYMKKTLQDKDTPKMFYLHSLLSALNEHALIVQSELESH</sequence>
<dbReference type="Pfam" id="PF12509">
    <property type="entry name" value="DUF3715"/>
    <property type="match status" value="1"/>
</dbReference>
<feature type="compositionally biased region" description="Polar residues" evidence="1">
    <location>
        <begin position="999"/>
        <end position="1012"/>
    </location>
</feature>
<feature type="compositionally biased region" description="Polar residues" evidence="1">
    <location>
        <begin position="598"/>
        <end position="609"/>
    </location>
</feature>
<feature type="region of interest" description="Disordered" evidence="1">
    <location>
        <begin position="807"/>
        <end position="837"/>
    </location>
</feature>
<feature type="compositionally biased region" description="Polar residues" evidence="1">
    <location>
        <begin position="1347"/>
        <end position="1368"/>
    </location>
</feature>
<feature type="region of interest" description="Disordered" evidence="1">
    <location>
        <begin position="499"/>
        <end position="568"/>
    </location>
</feature>
<dbReference type="PANTHER" id="PTHR16207">
    <property type="entry name" value="SET DOMAIN-CONTAINING PROTEIN"/>
    <property type="match status" value="1"/>
</dbReference>
<dbReference type="InterPro" id="IPR022188">
    <property type="entry name" value="TASOR_DUF3715"/>
</dbReference>
<feature type="region of interest" description="Disordered" evidence="1">
    <location>
        <begin position="336"/>
        <end position="407"/>
    </location>
</feature>
<dbReference type="Proteomes" id="UP001347796">
    <property type="component" value="Unassembled WGS sequence"/>
</dbReference>
<feature type="compositionally biased region" description="Polar residues" evidence="1">
    <location>
        <begin position="958"/>
        <end position="970"/>
    </location>
</feature>
<accession>A0AAN8K232</accession>
<feature type="region of interest" description="Disordered" evidence="1">
    <location>
        <begin position="949"/>
        <end position="1109"/>
    </location>
</feature>
<organism evidence="3 4">
    <name type="scientific">Patella caerulea</name>
    <name type="common">Rayed Mediterranean limpet</name>
    <dbReference type="NCBI Taxonomy" id="87958"/>
    <lineage>
        <taxon>Eukaryota</taxon>
        <taxon>Metazoa</taxon>
        <taxon>Spiralia</taxon>
        <taxon>Lophotrochozoa</taxon>
        <taxon>Mollusca</taxon>
        <taxon>Gastropoda</taxon>
        <taxon>Patellogastropoda</taxon>
        <taxon>Patelloidea</taxon>
        <taxon>Patellidae</taxon>
        <taxon>Patella</taxon>
    </lineage>
</organism>
<feature type="compositionally biased region" description="Polar residues" evidence="1">
    <location>
        <begin position="721"/>
        <end position="730"/>
    </location>
</feature>
<name>A0AAN8K232_PATCE</name>
<feature type="compositionally biased region" description="Basic and acidic residues" evidence="1">
    <location>
        <begin position="1302"/>
        <end position="1318"/>
    </location>
</feature>
<keyword evidence="4" id="KW-1185">Reference proteome</keyword>
<proteinExistence type="predicted"/>
<feature type="region of interest" description="Disordered" evidence="1">
    <location>
        <begin position="1286"/>
        <end position="1389"/>
    </location>
</feature>
<comment type="caution">
    <text evidence="3">The sequence shown here is derived from an EMBL/GenBank/DDBJ whole genome shotgun (WGS) entry which is preliminary data.</text>
</comment>
<feature type="region of interest" description="Disordered" evidence="1">
    <location>
        <begin position="233"/>
        <end position="291"/>
    </location>
</feature>
<feature type="region of interest" description="Disordered" evidence="1">
    <location>
        <begin position="715"/>
        <end position="765"/>
    </location>
</feature>
<feature type="compositionally biased region" description="Polar residues" evidence="1">
    <location>
        <begin position="1020"/>
        <end position="1036"/>
    </location>
</feature>
<feature type="compositionally biased region" description="Polar residues" evidence="1">
    <location>
        <begin position="1290"/>
        <end position="1301"/>
    </location>
</feature>
<gene>
    <name evidence="3" type="ORF">SNE40_005675</name>
</gene>